<sequence>MKPLVIISSSDKELAPLIRHVIEQDGFATDLAQKAAEAISMIGRGNVLAILIDSRLATRQFYEAIRGVPHPKPGVIELIEPGAGSTCTNIPGAATGMLLERPVDPGQILDTLRRMGAERTNRDAASRRVFYSDLEMDAVSRRVWRSGRKIQLTVIEFQLLRLLMGEPTRVYCRRELIGGAWPAGIHVEDRTVNVHMGRLRRVLTRDGEPDLIRTVRGVGYALDDTATEDPDKAGSSTR</sequence>
<evidence type="ECO:0000256" key="2">
    <source>
        <dbReference type="ARBA" id="ARBA00023012"/>
    </source>
</evidence>
<dbReference type="EMBL" id="JAAKZH010000008">
    <property type="protein sequence ID" value="NGO66027.1"/>
    <property type="molecule type" value="Genomic_DNA"/>
</dbReference>
<dbReference type="SUPFAM" id="SSF52172">
    <property type="entry name" value="CheY-like"/>
    <property type="match status" value="1"/>
</dbReference>
<evidence type="ECO:0000259" key="5">
    <source>
        <dbReference type="PROSITE" id="PS51755"/>
    </source>
</evidence>
<dbReference type="GO" id="GO:0032993">
    <property type="term" value="C:protein-DNA complex"/>
    <property type="evidence" value="ECO:0007669"/>
    <property type="project" value="TreeGrafter"/>
</dbReference>
<accession>A0A6M1S9B8</accession>
<dbReference type="Proteomes" id="UP000477849">
    <property type="component" value="Unassembled WGS sequence"/>
</dbReference>
<proteinExistence type="predicted"/>
<evidence type="ECO:0000256" key="1">
    <source>
        <dbReference type="ARBA" id="ARBA00022553"/>
    </source>
</evidence>
<evidence type="ECO:0000256" key="4">
    <source>
        <dbReference type="PROSITE-ProRule" id="PRU01091"/>
    </source>
</evidence>
<evidence type="ECO:0000313" key="7">
    <source>
        <dbReference type="Proteomes" id="UP000477849"/>
    </source>
</evidence>
<dbReference type="RefSeq" id="WP_163897147.1">
    <property type="nucleotide sequence ID" value="NZ_CP048424.1"/>
</dbReference>
<dbReference type="CDD" id="cd00383">
    <property type="entry name" value="trans_reg_C"/>
    <property type="match status" value="1"/>
</dbReference>
<dbReference type="GO" id="GO:0000976">
    <property type="term" value="F:transcription cis-regulatory region binding"/>
    <property type="evidence" value="ECO:0007669"/>
    <property type="project" value="TreeGrafter"/>
</dbReference>
<dbReference type="Gene3D" id="1.10.10.10">
    <property type="entry name" value="Winged helix-like DNA-binding domain superfamily/Winged helix DNA-binding domain"/>
    <property type="match status" value="1"/>
</dbReference>
<dbReference type="InterPro" id="IPR036388">
    <property type="entry name" value="WH-like_DNA-bd_sf"/>
</dbReference>
<name>A0A6M1S9B8_9HYPH</name>
<dbReference type="GO" id="GO:0000156">
    <property type="term" value="F:phosphorelay response regulator activity"/>
    <property type="evidence" value="ECO:0007669"/>
    <property type="project" value="TreeGrafter"/>
</dbReference>
<dbReference type="SMART" id="SM00862">
    <property type="entry name" value="Trans_reg_C"/>
    <property type="match status" value="1"/>
</dbReference>
<feature type="domain" description="OmpR/PhoB-type" evidence="5">
    <location>
        <begin position="126"/>
        <end position="224"/>
    </location>
</feature>
<dbReference type="AlphaFoldDB" id="A0A6M1S9B8"/>
<comment type="caution">
    <text evidence="6">The sequence shown here is derived from an EMBL/GenBank/DDBJ whole genome shotgun (WGS) entry which is preliminary data.</text>
</comment>
<dbReference type="InterPro" id="IPR001867">
    <property type="entry name" value="OmpR/PhoB-type_DNA-bd"/>
</dbReference>
<dbReference type="InterPro" id="IPR016032">
    <property type="entry name" value="Sig_transdc_resp-reg_C-effctor"/>
</dbReference>
<protein>
    <submittedName>
        <fullName evidence="6">Response regulator transcription factor</fullName>
    </submittedName>
</protein>
<dbReference type="InterPro" id="IPR039420">
    <property type="entry name" value="WalR-like"/>
</dbReference>
<keyword evidence="2" id="KW-0902">Two-component regulatory system</keyword>
<dbReference type="GO" id="GO:0005829">
    <property type="term" value="C:cytosol"/>
    <property type="evidence" value="ECO:0007669"/>
    <property type="project" value="TreeGrafter"/>
</dbReference>
<dbReference type="SUPFAM" id="SSF46894">
    <property type="entry name" value="C-terminal effector domain of the bipartite response regulators"/>
    <property type="match status" value="1"/>
</dbReference>
<keyword evidence="1" id="KW-0597">Phosphoprotein</keyword>
<keyword evidence="3 4" id="KW-0238">DNA-binding</keyword>
<keyword evidence="7" id="KW-1185">Reference proteome</keyword>
<dbReference type="GO" id="GO:0006355">
    <property type="term" value="P:regulation of DNA-templated transcription"/>
    <property type="evidence" value="ECO:0007669"/>
    <property type="project" value="InterPro"/>
</dbReference>
<organism evidence="6 7">
    <name type="scientific">Rhizobium daejeonense</name>
    <dbReference type="NCBI Taxonomy" id="240521"/>
    <lineage>
        <taxon>Bacteria</taxon>
        <taxon>Pseudomonadati</taxon>
        <taxon>Pseudomonadota</taxon>
        <taxon>Alphaproteobacteria</taxon>
        <taxon>Hyphomicrobiales</taxon>
        <taxon>Rhizobiaceae</taxon>
        <taxon>Rhizobium/Agrobacterium group</taxon>
        <taxon>Rhizobium</taxon>
    </lineage>
</organism>
<dbReference type="InterPro" id="IPR011006">
    <property type="entry name" value="CheY-like_superfamily"/>
</dbReference>
<dbReference type="PROSITE" id="PS51755">
    <property type="entry name" value="OMPR_PHOB"/>
    <property type="match status" value="1"/>
</dbReference>
<feature type="DNA-binding region" description="OmpR/PhoB-type" evidence="4">
    <location>
        <begin position="126"/>
        <end position="224"/>
    </location>
</feature>
<evidence type="ECO:0000313" key="6">
    <source>
        <dbReference type="EMBL" id="NGO66027.1"/>
    </source>
</evidence>
<dbReference type="PANTHER" id="PTHR48111">
    <property type="entry name" value="REGULATOR OF RPOS"/>
    <property type="match status" value="1"/>
</dbReference>
<evidence type="ECO:0000256" key="3">
    <source>
        <dbReference type="ARBA" id="ARBA00023125"/>
    </source>
</evidence>
<reference evidence="6 7" key="1">
    <citation type="submission" date="2020-02" db="EMBL/GenBank/DDBJ databases">
        <title>Genome sequence of the type strain CCBAU10050 of Rhizobium daejeonense.</title>
        <authorList>
            <person name="Gao J."/>
            <person name="Sun J."/>
        </authorList>
    </citation>
    <scope>NUCLEOTIDE SEQUENCE [LARGE SCALE GENOMIC DNA]</scope>
    <source>
        <strain evidence="6 7">CCBAU10050</strain>
    </source>
</reference>
<dbReference type="PANTHER" id="PTHR48111:SF40">
    <property type="entry name" value="PHOSPHATE REGULON TRANSCRIPTIONAL REGULATORY PROTEIN PHOB"/>
    <property type="match status" value="1"/>
</dbReference>
<gene>
    <name evidence="6" type="ORF">G6N76_20420</name>
</gene>
<dbReference type="Pfam" id="PF00486">
    <property type="entry name" value="Trans_reg_C"/>
    <property type="match status" value="1"/>
</dbReference>